<keyword evidence="2" id="KW-0479">Metal-binding</keyword>
<dbReference type="SMART" id="SM00986">
    <property type="entry name" value="UDG"/>
    <property type="match status" value="1"/>
</dbReference>
<accession>X0WIQ3</accession>
<dbReference type="InterPro" id="IPR036895">
    <property type="entry name" value="Uracil-DNA_glycosylase-like_sf"/>
</dbReference>
<dbReference type="GO" id="GO:0046872">
    <property type="term" value="F:metal ion binding"/>
    <property type="evidence" value="ECO:0007669"/>
    <property type="project" value="UniProtKB-KW"/>
</dbReference>
<evidence type="ECO:0000256" key="5">
    <source>
        <dbReference type="ARBA" id="ARBA00023004"/>
    </source>
</evidence>
<evidence type="ECO:0000256" key="2">
    <source>
        <dbReference type="ARBA" id="ARBA00022723"/>
    </source>
</evidence>
<proteinExistence type="predicted"/>
<organism evidence="9">
    <name type="scientific">marine sediment metagenome</name>
    <dbReference type="NCBI Taxonomy" id="412755"/>
    <lineage>
        <taxon>unclassified sequences</taxon>
        <taxon>metagenomes</taxon>
        <taxon>ecological metagenomes</taxon>
    </lineage>
</organism>
<evidence type="ECO:0000256" key="6">
    <source>
        <dbReference type="ARBA" id="ARBA00023014"/>
    </source>
</evidence>
<dbReference type="GO" id="GO:0051539">
    <property type="term" value="F:4 iron, 4 sulfur cluster binding"/>
    <property type="evidence" value="ECO:0007669"/>
    <property type="project" value="UniProtKB-KW"/>
</dbReference>
<evidence type="ECO:0000256" key="3">
    <source>
        <dbReference type="ARBA" id="ARBA00022763"/>
    </source>
</evidence>
<evidence type="ECO:0000256" key="1">
    <source>
        <dbReference type="ARBA" id="ARBA00022485"/>
    </source>
</evidence>
<dbReference type="InterPro" id="IPR036844">
    <property type="entry name" value="Hint_dom_sf"/>
</dbReference>
<dbReference type="InterPro" id="IPR005122">
    <property type="entry name" value="Uracil-DNA_glycosylase-like"/>
</dbReference>
<reference evidence="9" key="1">
    <citation type="journal article" date="2014" name="Front. Microbiol.">
        <title>High frequency of phylogenetically diverse reductive dehalogenase-homologous genes in deep subseafloor sedimentary metagenomes.</title>
        <authorList>
            <person name="Kawai M."/>
            <person name="Futagami T."/>
            <person name="Toyoda A."/>
            <person name="Takaki Y."/>
            <person name="Nishi S."/>
            <person name="Hori S."/>
            <person name="Arai W."/>
            <person name="Tsubouchi T."/>
            <person name="Morono Y."/>
            <person name="Uchiyama I."/>
            <person name="Ito T."/>
            <person name="Fujiyama A."/>
            <person name="Inagaki F."/>
            <person name="Takami H."/>
        </authorList>
    </citation>
    <scope>NUCLEOTIDE SEQUENCE</scope>
    <source>
        <strain evidence="9">Expedition CK06-06</strain>
    </source>
</reference>
<keyword evidence="1" id="KW-0004">4Fe-4S</keyword>
<keyword evidence="5" id="KW-0408">Iron</keyword>
<feature type="domain" description="Uracil-DNA glycosylase-like" evidence="8">
    <location>
        <begin position="41"/>
        <end position="195"/>
    </location>
</feature>
<feature type="non-terminal residue" evidence="9">
    <location>
        <position position="253"/>
    </location>
</feature>
<name>X0WIQ3_9ZZZZ</name>
<dbReference type="CDD" id="cd10030">
    <property type="entry name" value="UDG-F4_TTUDGA_SPO1dp_like"/>
    <property type="match status" value="1"/>
</dbReference>
<comment type="caution">
    <text evidence="9">The sequence shown here is derived from an EMBL/GenBank/DDBJ whole genome shotgun (WGS) entry which is preliminary data.</text>
</comment>
<dbReference type="Gene3D" id="3.40.470.10">
    <property type="entry name" value="Uracil-DNA glycosylase-like domain"/>
    <property type="match status" value="1"/>
</dbReference>
<evidence type="ECO:0000313" key="9">
    <source>
        <dbReference type="EMBL" id="GAG30530.1"/>
    </source>
</evidence>
<dbReference type="EMBL" id="BARS01041278">
    <property type="protein sequence ID" value="GAG30530.1"/>
    <property type="molecule type" value="Genomic_DNA"/>
</dbReference>
<gene>
    <name evidence="9" type="ORF">S01H1_62802</name>
</gene>
<dbReference type="PANTHER" id="PTHR33693">
    <property type="entry name" value="TYPE-5 URACIL-DNA GLYCOSYLASE"/>
    <property type="match status" value="1"/>
</dbReference>
<evidence type="ECO:0000259" key="8">
    <source>
        <dbReference type="SMART" id="SM00986"/>
    </source>
</evidence>
<dbReference type="InterPro" id="IPR051536">
    <property type="entry name" value="UDG_Type-4/5"/>
</dbReference>
<keyword evidence="6" id="KW-0411">Iron-sulfur</keyword>
<protein>
    <recommendedName>
        <fullName evidence="8">Uracil-DNA glycosylase-like domain-containing protein</fullName>
    </recommendedName>
</protein>
<keyword evidence="3" id="KW-0227">DNA damage</keyword>
<dbReference type="SUPFAM" id="SSF52141">
    <property type="entry name" value="Uracil-DNA glycosylase-like"/>
    <property type="match status" value="1"/>
</dbReference>
<feature type="non-terminal residue" evidence="9">
    <location>
        <position position="1"/>
    </location>
</feature>
<dbReference type="GO" id="GO:0097506">
    <property type="term" value="F:deaminated base DNA N-glycosylase activity"/>
    <property type="evidence" value="ECO:0007669"/>
    <property type="project" value="UniProtKB-ARBA"/>
</dbReference>
<dbReference type="SMART" id="SM00987">
    <property type="entry name" value="UreE_C"/>
    <property type="match status" value="1"/>
</dbReference>
<keyword evidence="4" id="KW-0378">Hydrolase</keyword>
<keyword evidence="7" id="KW-0234">DNA repair</keyword>
<sequence>DCVGVRGMGSEQEDEWFEGFCVRLRQCRDCVYAETRNTVVCPEGPTDSYVVFIGEAPGDEEDRQGRPFVGFAGKILDGWLDDLGFPREWVYITNRVKCLRGNSLVWTEEGKKRINWLVKHQPGLRVWSVDEEGCPVLGTVTGYHRTLLNGRKLFKLILSGSRRNSQGAVGATMTEDHPVLTFRGWKLLQELDVFDQIHSGSLSPNHQLMEVLSGMLLGDAFADHVENRIGVTQSIKQRRYLNYKAFLFGAEDP</sequence>
<dbReference type="Pfam" id="PF03167">
    <property type="entry name" value="UDG"/>
    <property type="match status" value="1"/>
</dbReference>
<evidence type="ECO:0000256" key="7">
    <source>
        <dbReference type="ARBA" id="ARBA00023204"/>
    </source>
</evidence>
<dbReference type="AlphaFoldDB" id="X0WIQ3"/>
<dbReference type="PANTHER" id="PTHR33693:SF1">
    <property type="entry name" value="TYPE-4 URACIL-DNA GLYCOSYLASE"/>
    <property type="match status" value="1"/>
</dbReference>
<evidence type="ECO:0000256" key="4">
    <source>
        <dbReference type="ARBA" id="ARBA00022801"/>
    </source>
</evidence>
<dbReference type="GO" id="GO:0006281">
    <property type="term" value="P:DNA repair"/>
    <property type="evidence" value="ECO:0007669"/>
    <property type="project" value="UniProtKB-KW"/>
</dbReference>
<dbReference type="SUPFAM" id="SSF51294">
    <property type="entry name" value="Hedgehog/intein (Hint) domain"/>
    <property type="match status" value="1"/>
</dbReference>